<evidence type="ECO:0000313" key="2">
    <source>
        <dbReference type="Proteomes" id="UP000539265"/>
    </source>
</evidence>
<dbReference type="EMBL" id="JACHWX010000006">
    <property type="protein sequence ID" value="MBB3056166.1"/>
    <property type="molecule type" value="Genomic_DNA"/>
</dbReference>
<organism evidence="1 2">
    <name type="scientific">Mucilaginibacter gotjawali</name>
    <dbReference type="NCBI Taxonomy" id="1550579"/>
    <lineage>
        <taxon>Bacteria</taxon>
        <taxon>Pseudomonadati</taxon>
        <taxon>Bacteroidota</taxon>
        <taxon>Sphingobacteriia</taxon>
        <taxon>Sphingobacteriales</taxon>
        <taxon>Sphingobacteriaceae</taxon>
        <taxon>Mucilaginibacter</taxon>
    </lineage>
</organism>
<reference evidence="1" key="1">
    <citation type="submission" date="2020-08" db="EMBL/GenBank/DDBJ databases">
        <title>Genomic Encyclopedia of Type Strains, Phase III (KMG-III): the genomes of soil and plant-associated and newly described type strains.</title>
        <authorList>
            <person name="Whitman W."/>
        </authorList>
    </citation>
    <scope>NUCLEOTIDE SEQUENCE [LARGE SCALE GENOMIC DNA]</scope>
    <source>
        <strain evidence="1">CECT 8628</strain>
    </source>
</reference>
<proteinExistence type="predicted"/>
<dbReference type="Proteomes" id="UP000539265">
    <property type="component" value="Unassembled WGS sequence"/>
</dbReference>
<name>A0A839SEE8_9SPHI</name>
<sequence length="72" mass="8228">MKAFKGIPDHPWALTIVRNTRAQNTLYCRLAAATLKGERPVIAAERKPVYPAVRMVAKRMIQMRFVNMNLVC</sequence>
<evidence type="ECO:0000313" key="1">
    <source>
        <dbReference type="EMBL" id="MBB3056166.1"/>
    </source>
</evidence>
<protein>
    <submittedName>
        <fullName evidence="1">Uncharacterized protein</fullName>
    </submittedName>
</protein>
<keyword evidence="2" id="KW-1185">Reference proteome</keyword>
<dbReference type="AlphaFoldDB" id="A0A839SEE8"/>
<dbReference type="RefSeq" id="WP_157750493.1">
    <property type="nucleotide sequence ID" value="NZ_AP017313.1"/>
</dbReference>
<gene>
    <name evidence="1" type="ORF">FHS11_002588</name>
</gene>
<accession>A0A839SEE8</accession>
<comment type="caution">
    <text evidence="1">The sequence shown here is derived from an EMBL/GenBank/DDBJ whole genome shotgun (WGS) entry which is preliminary data.</text>
</comment>